<dbReference type="InterPro" id="IPR003137">
    <property type="entry name" value="PA_domain"/>
</dbReference>
<dbReference type="RefSeq" id="WP_012447985.1">
    <property type="nucleotide sequence ID" value="NC_010718.1"/>
</dbReference>
<name>B2A413_NATTJ</name>
<dbReference type="InterPro" id="IPR007484">
    <property type="entry name" value="Peptidase_M28"/>
</dbReference>
<dbReference type="EMBL" id="CP001034">
    <property type="protein sequence ID" value="ACB85115.1"/>
    <property type="molecule type" value="Genomic_DNA"/>
</dbReference>
<reference evidence="4 5" key="2">
    <citation type="journal article" date="2011" name="J. Bacteriol.">
        <title>Complete genome sequence of the anaerobic, halophilic alkalithermophile Natranaerobius thermophilus JW/NM-WN-LF.</title>
        <authorList>
            <person name="Zhao B."/>
            <person name="Mesbah N.M."/>
            <person name="Dalin E."/>
            <person name="Goodwin L."/>
            <person name="Nolan M."/>
            <person name="Pitluck S."/>
            <person name="Chertkov O."/>
            <person name="Brettin T.S."/>
            <person name="Han J."/>
            <person name="Larimer F.W."/>
            <person name="Land M.L."/>
            <person name="Hauser L."/>
            <person name="Kyrpides N."/>
            <person name="Wiegel J."/>
        </authorList>
    </citation>
    <scope>NUCLEOTIDE SEQUENCE [LARGE SCALE GENOMIC DNA]</scope>
    <source>
        <strain evidence="5">ATCC BAA-1301 / DSM 18059 / JW/NM-WN-LF</strain>
    </source>
</reference>
<evidence type="ECO:0000259" key="3">
    <source>
        <dbReference type="Pfam" id="PF18998"/>
    </source>
</evidence>
<dbReference type="Gene3D" id="3.40.630.10">
    <property type="entry name" value="Zn peptidases"/>
    <property type="match status" value="1"/>
</dbReference>
<protein>
    <submittedName>
        <fullName evidence="4">Peptidase M28</fullName>
    </submittedName>
</protein>
<dbReference type="InterPro" id="IPR046450">
    <property type="entry name" value="PA_dom_sf"/>
</dbReference>
<feature type="domain" description="Bacterial repeat" evidence="3">
    <location>
        <begin position="40"/>
        <end position="103"/>
    </location>
</feature>
<dbReference type="PANTHER" id="PTHR12147:SF26">
    <property type="entry name" value="PEPTIDASE M28 DOMAIN-CONTAINING PROTEIN"/>
    <property type="match status" value="1"/>
</dbReference>
<keyword evidence="5" id="KW-1185">Reference proteome</keyword>
<dbReference type="HOGENOM" id="CLU_477203_0_0_9"/>
<dbReference type="InParanoid" id="B2A413"/>
<evidence type="ECO:0000313" key="4">
    <source>
        <dbReference type="EMBL" id="ACB85115.1"/>
    </source>
</evidence>
<feature type="domain" description="PA" evidence="1">
    <location>
        <begin position="234"/>
        <end position="338"/>
    </location>
</feature>
<organism evidence="4 5">
    <name type="scientific">Natranaerobius thermophilus (strain ATCC BAA-1301 / DSM 18059 / JW/NM-WN-LF)</name>
    <dbReference type="NCBI Taxonomy" id="457570"/>
    <lineage>
        <taxon>Bacteria</taxon>
        <taxon>Bacillati</taxon>
        <taxon>Bacillota</taxon>
        <taxon>Clostridia</taxon>
        <taxon>Natranaerobiales</taxon>
        <taxon>Natranaerobiaceae</taxon>
        <taxon>Natranaerobius</taxon>
    </lineage>
</organism>
<dbReference type="Proteomes" id="UP000001683">
    <property type="component" value="Chromosome"/>
</dbReference>
<dbReference type="InterPro" id="IPR044060">
    <property type="entry name" value="Bacterial_rp_domain"/>
</dbReference>
<dbReference type="PANTHER" id="PTHR12147">
    <property type="entry name" value="METALLOPEPTIDASE M28 FAMILY MEMBER"/>
    <property type="match status" value="1"/>
</dbReference>
<dbReference type="eggNOG" id="COG2234">
    <property type="taxonomic scope" value="Bacteria"/>
</dbReference>
<proteinExistence type="predicted"/>
<dbReference type="Gene3D" id="3.50.30.30">
    <property type="match status" value="1"/>
</dbReference>
<gene>
    <name evidence="4" type="ordered locus">Nther_1537</name>
</gene>
<feature type="domain" description="Peptidase M28" evidence="2">
    <location>
        <begin position="366"/>
        <end position="558"/>
    </location>
</feature>
<dbReference type="GO" id="GO:0008235">
    <property type="term" value="F:metalloexopeptidase activity"/>
    <property type="evidence" value="ECO:0007669"/>
    <property type="project" value="InterPro"/>
</dbReference>
<dbReference type="SUPFAM" id="SSF53187">
    <property type="entry name" value="Zn-dependent exopeptidases"/>
    <property type="match status" value="1"/>
</dbReference>
<dbReference type="STRING" id="457570.Nther_1537"/>
<dbReference type="Pfam" id="PF04389">
    <property type="entry name" value="Peptidase_M28"/>
    <property type="match status" value="1"/>
</dbReference>
<dbReference type="OrthoDB" id="9762302at2"/>
<sequence>MRFTVESSLSITKLFFILLIAVLITVKLTGCGDHGYMVFLNLEPEEAGEVSGSGTYEQGEEITVSVDTGESWEFIGWFEDGEKVSKEQEYTFSVTESRNLVAEMKPGEGEVIQGYIEDLLEIGPRPPGSEAEKEAALFLKDVYRDLGYDEEGYELELQEFKLSEQTGFEDLKGPENMKLADISVMDGEEHFGNVSAELADQSWTYEKYHDTVWQAMTSPHGETASVEGEMYYSGTGMEEGDFPEEVDGNIALIKVDDTEVEWEFNEDLNLRTFEISEQQIENAKEAGAEAVIFTFLDDEHHQGNTEAQTMVPLIQDKEGKEKEVNIPILGASSIHGQWLQEMEKEHANPPELEISSYKNIDLKSYNVVATKKSDKEDAPIITVTAHLDSVPGSPGASDNASGTTTLLKLAESLKNKDLDAELRFANLGAEEVGLFGAYHYVEQLSEEELENHYNINPDMIGTSYPKNDELFITSLDQSENEVTNSLLEGQEILDYDVATFDAQVNINSDHVAFDDKGIPAVCLVWMGERGLEPVYHTPLDTVEDNISAKRLNLAYDIIKEGIIQLDERIQD</sequence>
<dbReference type="SUPFAM" id="SSF52025">
    <property type="entry name" value="PA domain"/>
    <property type="match status" value="1"/>
</dbReference>
<evidence type="ECO:0000259" key="2">
    <source>
        <dbReference type="Pfam" id="PF04389"/>
    </source>
</evidence>
<evidence type="ECO:0000313" key="5">
    <source>
        <dbReference type="Proteomes" id="UP000001683"/>
    </source>
</evidence>
<dbReference type="Pfam" id="PF18998">
    <property type="entry name" value="Flg_new_2"/>
    <property type="match status" value="1"/>
</dbReference>
<dbReference type="FunCoup" id="B2A413">
    <property type="interactions" value="10"/>
</dbReference>
<dbReference type="InterPro" id="IPR045175">
    <property type="entry name" value="M28_fam"/>
</dbReference>
<dbReference type="GO" id="GO:0006508">
    <property type="term" value="P:proteolysis"/>
    <property type="evidence" value="ECO:0007669"/>
    <property type="project" value="InterPro"/>
</dbReference>
<evidence type="ECO:0000259" key="1">
    <source>
        <dbReference type="Pfam" id="PF02225"/>
    </source>
</evidence>
<dbReference type="KEGG" id="nth:Nther_1537"/>
<dbReference type="AlphaFoldDB" id="B2A413"/>
<reference evidence="4 5" key="1">
    <citation type="submission" date="2008-04" db="EMBL/GenBank/DDBJ databases">
        <title>Complete sequence of chromosome of Natranaerobius thermophilus JW/NM-WN-LF.</title>
        <authorList>
            <consortium name="US DOE Joint Genome Institute"/>
            <person name="Copeland A."/>
            <person name="Lucas S."/>
            <person name="Lapidus A."/>
            <person name="Glavina del Rio T."/>
            <person name="Dalin E."/>
            <person name="Tice H."/>
            <person name="Bruce D."/>
            <person name="Goodwin L."/>
            <person name="Pitluck S."/>
            <person name="Chertkov O."/>
            <person name="Brettin T."/>
            <person name="Detter J.C."/>
            <person name="Han C."/>
            <person name="Kuske C.R."/>
            <person name="Schmutz J."/>
            <person name="Larimer F."/>
            <person name="Land M."/>
            <person name="Hauser L."/>
            <person name="Kyrpides N."/>
            <person name="Lykidis A."/>
            <person name="Mesbah N.M."/>
            <person name="Wiegel J."/>
        </authorList>
    </citation>
    <scope>NUCLEOTIDE SEQUENCE [LARGE SCALE GENOMIC DNA]</scope>
    <source>
        <strain evidence="5">ATCC BAA-1301 / DSM 18059 / JW/NM-WN-LF</strain>
    </source>
</reference>
<dbReference type="Pfam" id="PF02225">
    <property type="entry name" value="PA"/>
    <property type="match status" value="1"/>
</dbReference>
<accession>B2A413</accession>